<dbReference type="PANTHER" id="PTHR32322">
    <property type="entry name" value="INNER MEMBRANE TRANSPORTER"/>
    <property type="match status" value="1"/>
</dbReference>
<gene>
    <name evidence="8" type="ORF">TBC1_111667</name>
</gene>
<evidence type="ECO:0000256" key="5">
    <source>
        <dbReference type="ARBA" id="ARBA00023136"/>
    </source>
</evidence>
<feature type="transmembrane region" description="Helical" evidence="6">
    <location>
        <begin position="7"/>
        <end position="25"/>
    </location>
</feature>
<feature type="transmembrane region" description="Helical" evidence="6">
    <location>
        <begin position="273"/>
        <end position="290"/>
    </location>
</feature>
<dbReference type="Proteomes" id="UP000053091">
    <property type="component" value="Unassembled WGS sequence"/>
</dbReference>
<dbReference type="STRING" id="1678841.TBC1_111667"/>
<dbReference type="RefSeq" id="WP_062040717.1">
    <property type="nucleotide sequence ID" value="NZ_DF968182.1"/>
</dbReference>
<feature type="transmembrane region" description="Helical" evidence="6">
    <location>
        <begin position="37"/>
        <end position="57"/>
    </location>
</feature>
<dbReference type="GO" id="GO:0016020">
    <property type="term" value="C:membrane"/>
    <property type="evidence" value="ECO:0007669"/>
    <property type="project" value="UniProtKB-SubCell"/>
</dbReference>
<evidence type="ECO:0000259" key="7">
    <source>
        <dbReference type="Pfam" id="PF00892"/>
    </source>
</evidence>
<dbReference type="InterPro" id="IPR050638">
    <property type="entry name" value="AA-Vitamin_Transporters"/>
</dbReference>
<dbReference type="Pfam" id="PF00892">
    <property type="entry name" value="EamA"/>
    <property type="match status" value="2"/>
</dbReference>
<evidence type="ECO:0000313" key="8">
    <source>
        <dbReference type="EMBL" id="GAP43511.1"/>
    </source>
</evidence>
<feature type="transmembrane region" description="Helical" evidence="6">
    <location>
        <begin position="129"/>
        <end position="147"/>
    </location>
</feature>
<keyword evidence="4 6" id="KW-1133">Transmembrane helix</keyword>
<dbReference type="EMBL" id="DF968182">
    <property type="protein sequence ID" value="GAP43511.1"/>
    <property type="molecule type" value="Genomic_DNA"/>
</dbReference>
<feature type="transmembrane region" description="Helical" evidence="6">
    <location>
        <begin position="248"/>
        <end position="267"/>
    </location>
</feature>
<dbReference type="OrthoDB" id="9811486at2"/>
<dbReference type="PANTHER" id="PTHR32322:SF2">
    <property type="entry name" value="EAMA DOMAIN-CONTAINING PROTEIN"/>
    <property type="match status" value="1"/>
</dbReference>
<dbReference type="InterPro" id="IPR037185">
    <property type="entry name" value="EmrE-like"/>
</dbReference>
<evidence type="ECO:0000256" key="2">
    <source>
        <dbReference type="ARBA" id="ARBA00007362"/>
    </source>
</evidence>
<keyword evidence="9" id="KW-1185">Reference proteome</keyword>
<evidence type="ECO:0000256" key="4">
    <source>
        <dbReference type="ARBA" id="ARBA00022989"/>
    </source>
</evidence>
<evidence type="ECO:0000313" key="9">
    <source>
        <dbReference type="Proteomes" id="UP000053091"/>
    </source>
</evidence>
<keyword evidence="3 6" id="KW-0812">Transmembrane</keyword>
<sequence length="302" mass="32387">MEKIKIKAHAALFGSGLLFGANYWIAKGLMPGTMQPMQIIFVRGFAAMILFWLLSASMQPLKIYRSDHIKLIICSLLGIAINQICFFTGLNYTSPVDTSLIHAGSPLMVIAFSAVIAGEKVTTPKIAGILAGGAGAILLILQGSGPAAAENQLLGNTLILINITAYSLYLVLVKPLMMKYNAVTVMKWVFLYGFLMVIPFSAKDAFSINWQGFTPSAWLSLGYIVVGTTFLAYLLTTFSLKALSAGVAGYYIYMQPVIAAAIGIFMFSEALSTAKIVAGILIFAGVYLVNRPAGIKTNAGKE</sequence>
<feature type="transmembrane region" description="Helical" evidence="6">
    <location>
        <begin position="99"/>
        <end position="117"/>
    </location>
</feature>
<name>A0A0S7BYC2_9BACT</name>
<reference evidence="8" key="1">
    <citation type="journal article" date="2015" name="Genome Announc.">
        <title>Draft Genome Sequence of Bacteroidales Strain TBC1, a Novel Isolate from a Methanogenic Wastewater Treatment System.</title>
        <authorList>
            <person name="Tourlousse D.M."/>
            <person name="Matsuura N."/>
            <person name="Sun L."/>
            <person name="Toyonaga M."/>
            <person name="Kuroda K."/>
            <person name="Ohashi A."/>
            <person name="Cruz R."/>
            <person name="Yamaguchi T."/>
            <person name="Sekiguchi Y."/>
        </authorList>
    </citation>
    <scope>NUCLEOTIDE SEQUENCE [LARGE SCALE GENOMIC DNA]</scope>
    <source>
        <strain evidence="8">TBC1</strain>
    </source>
</reference>
<feature type="domain" description="EamA" evidence="7">
    <location>
        <begin position="154"/>
        <end position="290"/>
    </location>
</feature>
<dbReference type="InterPro" id="IPR000620">
    <property type="entry name" value="EamA_dom"/>
</dbReference>
<feature type="transmembrane region" description="Helical" evidence="6">
    <location>
        <begin position="69"/>
        <end position="93"/>
    </location>
</feature>
<comment type="subcellular location">
    <subcellularLocation>
        <location evidence="1">Membrane</location>
        <topology evidence="1">Multi-pass membrane protein</topology>
    </subcellularLocation>
</comment>
<protein>
    <submittedName>
        <fullName evidence="8">Permease</fullName>
    </submittedName>
</protein>
<feature type="transmembrane region" description="Helical" evidence="6">
    <location>
        <begin position="217"/>
        <end position="236"/>
    </location>
</feature>
<keyword evidence="5 6" id="KW-0472">Membrane</keyword>
<evidence type="ECO:0000256" key="3">
    <source>
        <dbReference type="ARBA" id="ARBA00022692"/>
    </source>
</evidence>
<comment type="similarity">
    <text evidence="2">Belongs to the EamA transporter family.</text>
</comment>
<feature type="transmembrane region" description="Helical" evidence="6">
    <location>
        <begin position="185"/>
        <end position="202"/>
    </location>
</feature>
<dbReference type="AlphaFoldDB" id="A0A0S7BYC2"/>
<organism evidence="8">
    <name type="scientific">Lentimicrobium saccharophilum</name>
    <dbReference type="NCBI Taxonomy" id="1678841"/>
    <lineage>
        <taxon>Bacteria</taxon>
        <taxon>Pseudomonadati</taxon>
        <taxon>Bacteroidota</taxon>
        <taxon>Bacteroidia</taxon>
        <taxon>Bacteroidales</taxon>
        <taxon>Lentimicrobiaceae</taxon>
        <taxon>Lentimicrobium</taxon>
    </lineage>
</organism>
<proteinExistence type="inferred from homology"/>
<accession>A0A0S7BYC2</accession>
<dbReference type="SUPFAM" id="SSF103481">
    <property type="entry name" value="Multidrug resistance efflux transporter EmrE"/>
    <property type="match status" value="2"/>
</dbReference>
<feature type="transmembrane region" description="Helical" evidence="6">
    <location>
        <begin position="153"/>
        <end position="173"/>
    </location>
</feature>
<feature type="domain" description="EamA" evidence="7">
    <location>
        <begin position="9"/>
        <end position="140"/>
    </location>
</feature>
<evidence type="ECO:0000256" key="6">
    <source>
        <dbReference type="SAM" id="Phobius"/>
    </source>
</evidence>
<evidence type="ECO:0000256" key="1">
    <source>
        <dbReference type="ARBA" id="ARBA00004141"/>
    </source>
</evidence>